<feature type="region of interest" description="Disordered" evidence="2">
    <location>
        <begin position="445"/>
        <end position="465"/>
    </location>
</feature>
<evidence type="ECO:0000259" key="5">
    <source>
        <dbReference type="PROSITE" id="PS50186"/>
    </source>
</evidence>
<dbReference type="FunFam" id="1.10.167.10:FF:000001">
    <property type="entry name" value="Putative regulator of g-protein signaling 12"/>
    <property type="match status" value="1"/>
</dbReference>
<dbReference type="GeneID" id="115874968"/>
<dbReference type="GO" id="GO:0035556">
    <property type="term" value="P:intracellular signal transduction"/>
    <property type="evidence" value="ECO:0007669"/>
    <property type="project" value="InterPro"/>
</dbReference>
<dbReference type="GO" id="GO:0043005">
    <property type="term" value="C:neuron projection"/>
    <property type="evidence" value="ECO:0007669"/>
    <property type="project" value="TreeGrafter"/>
</dbReference>
<dbReference type="InterPro" id="IPR036284">
    <property type="entry name" value="GGL_sf"/>
</dbReference>
<dbReference type="GO" id="GO:0009968">
    <property type="term" value="P:negative regulation of signal transduction"/>
    <property type="evidence" value="ECO:0007669"/>
    <property type="project" value="UniProtKB-KW"/>
</dbReference>
<proteinExistence type="predicted"/>
<feature type="region of interest" description="Disordered" evidence="2">
    <location>
        <begin position="632"/>
        <end position="656"/>
    </location>
</feature>
<evidence type="ECO:0000259" key="4">
    <source>
        <dbReference type="PROSITE" id="PS50132"/>
    </source>
</evidence>
<feature type="compositionally biased region" description="Basic and acidic residues" evidence="2">
    <location>
        <begin position="794"/>
        <end position="821"/>
    </location>
</feature>
<name>A0A6J2X5C7_SITOR</name>
<dbReference type="SUPFAM" id="SSF46785">
    <property type="entry name" value="Winged helix' DNA-binding domain"/>
    <property type="match status" value="1"/>
</dbReference>
<dbReference type="PROSITE" id="PS50186">
    <property type="entry name" value="DEP"/>
    <property type="match status" value="1"/>
</dbReference>
<evidence type="ECO:0000313" key="7">
    <source>
        <dbReference type="RefSeq" id="XP_030746134.1"/>
    </source>
</evidence>
<keyword evidence="1" id="KW-0734">Signal transduction inhibitor</keyword>
<dbReference type="GO" id="GO:0005737">
    <property type="term" value="C:cytoplasm"/>
    <property type="evidence" value="ECO:0007669"/>
    <property type="project" value="TreeGrafter"/>
</dbReference>
<dbReference type="GO" id="GO:0005096">
    <property type="term" value="F:GTPase activator activity"/>
    <property type="evidence" value="ECO:0007669"/>
    <property type="project" value="TreeGrafter"/>
</dbReference>
<dbReference type="FunCoup" id="A0A6J2X5C7">
    <property type="interactions" value="62"/>
</dbReference>
<dbReference type="PRINTS" id="PR01301">
    <property type="entry name" value="RGSPROTEIN"/>
</dbReference>
<evidence type="ECO:0000259" key="3">
    <source>
        <dbReference type="PROSITE" id="PS50058"/>
    </source>
</evidence>
<feature type="compositionally biased region" description="Polar residues" evidence="2">
    <location>
        <begin position="693"/>
        <end position="706"/>
    </location>
</feature>
<dbReference type="InterPro" id="IPR036388">
    <property type="entry name" value="WH-like_DNA-bd_sf"/>
</dbReference>
<evidence type="ECO:0000256" key="1">
    <source>
        <dbReference type="ARBA" id="ARBA00022700"/>
    </source>
</evidence>
<dbReference type="Gene3D" id="4.10.260.10">
    <property type="entry name" value="Transducin (heterotrimeric G protein), gamma chain"/>
    <property type="match status" value="1"/>
</dbReference>
<dbReference type="InterPro" id="IPR000591">
    <property type="entry name" value="DEP_dom"/>
</dbReference>
<dbReference type="GO" id="GO:0007186">
    <property type="term" value="P:G protein-coupled receptor signaling pathway"/>
    <property type="evidence" value="ECO:0007669"/>
    <property type="project" value="InterPro"/>
</dbReference>
<dbReference type="PROSITE" id="PS50058">
    <property type="entry name" value="G_PROTEIN_GAMMA"/>
    <property type="match status" value="1"/>
</dbReference>
<dbReference type="InterPro" id="IPR047016">
    <property type="entry name" value="RGS6/7/9/11"/>
</dbReference>
<gene>
    <name evidence="7" type="primary">LOC115874968</name>
</gene>
<keyword evidence="6" id="KW-1185">Reference proteome</keyword>
<feature type="compositionally biased region" description="Polar residues" evidence="2">
    <location>
        <begin position="632"/>
        <end position="641"/>
    </location>
</feature>
<dbReference type="SMART" id="SM00315">
    <property type="entry name" value="RGS"/>
    <property type="match status" value="1"/>
</dbReference>
<organism evidence="6 7">
    <name type="scientific">Sitophilus oryzae</name>
    <name type="common">Rice weevil</name>
    <name type="synonym">Curculio oryzae</name>
    <dbReference type="NCBI Taxonomy" id="7048"/>
    <lineage>
        <taxon>Eukaryota</taxon>
        <taxon>Metazoa</taxon>
        <taxon>Ecdysozoa</taxon>
        <taxon>Arthropoda</taxon>
        <taxon>Hexapoda</taxon>
        <taxon>Insecta</taxon>
        <taxon>Pterygota</taxon>
        <taxon>Neoptera</taxon>
        <taxon>Endopterygota</taxon>
        <taxon>Coleoptera</taxon>
        <taxon>Polyphaga</taxon>
        <taxon>Cucujiformia</taxon>
        <taxon>Curculionidae</taxon>
        <taxon>Dryophthorinae</taxon>
        <taxon>Sitophilus</taxon>
    </lineage>
</organism>
<dbReference type="RefSeq" id="XP_030746134.1">
    <property type="nucleotide sequence ID" value="XM_030890274.1"/>
</dbReference>
<dbReference type="InterPro" id="IPR047017">
    <property type="entry name" value="RGS6/7/9/11_DHEX_sf"/>
</dbReference>
<dbReference type="Gene3D" id="1.10.167.10">
    <property type="entry name" value="Regulator of G-protein Signalling 4, domain 2"/>
    <property type="match status" value="1"/>
</dbReference>
<dbReference type="GO" id="GO:0005886">
    <property type="term" value="C:plasma membrane"/>
    <property type="evidence" value="ECO:0007669"/>
    <property type="project" value="TreeGrafter"/>
</dbReference>
<evidence type="ECO:0000256" key="2">
    <source>
        <dbReference type="SAM" id="MobiDB-lite"/>
    </source>
</evidence>
<feature type="domain" description="G protein gamma" evidence="3">
    <location>
        <begin position="219"/>
        <end position="298"/>
    </location>
</feature>
<dbReference type="OrthoDB" id="196547at2759"/>
<feature type="compositionally biased region" description="Polar residues" evidence="2">
    <location>
        <begin position="450"/>
        <end position="465"/>
    </location>
</feature>
<dbReference type="Proteomes" id="UP000504635">
    <property type="component" value="Unplaced"/>
</dbReference>
<dbReference type="GO" id="GO:0008277">
    <property type="term" value="P:regulation of G protein-coupled receptor signaling pathway"/>
    <property type="evidence" value="ECO:0007669"/>
    <property type="project" value="InterPro"/>
</dbReference>
<feature type="compositionally biased region" description="Polar residues" evidence="2">
    <location>
        <begin position="530"/>
        <end position="539"/>
    </location>
</feature>
<dbReference type="Pfam" id="PF00610">
    <property type="entry name" value="DEP"/>
    <property type="match status" value="1"/>
</dbReference>
<dbReference type="InterPro" id="IPR036305">
    <property type="entry name" value="RGS_sf"/>
</dbReference>
<feature type="compositionally biased region" description="Low complexity" evidence="2">
    <location>
        <begin position="772"/>
        <end position="791"/>
    </location>
</feature>
<dbReference type="InterPro" id="IPR015898">
    <property type="entry name" value="G-protein_gamma-like_dom"/>
</dbReference>
<dbReference type="Pfam" id="PF00615">
    <property type="entry name" value="RGS"/>
    <property type="match status" value="1"/>
</dbReference>
<dbReference type="InterPro" id="IPR044926">
    <property type="entry name" value="RGS_subdomain_2"/>
</dbReference>
<feature type="compositionally biased region" description="Polar residues" evidence="2">
    <location>
        <begin position="739"/>
        <end position="758"/>
    </location>
</feature>
<reference evidence="7" key="1">
    <citation type="submission" date="2025-08" db="UniProtKB">
        <authorList>
            <consortium name="RefSeq"/>
        </authorList>
    </citation>
    <scope>IDENTIFICATION</scope>
</reference>
<dbReference type="InParanoid" id="A0A6J2X5C7"/>
<dbReference type="SMART" id="SM01224">
    <property type="entry name" value="G_gamma"/>
    <property type="match status" value="1"/>
</dbReference>
<feature type="domain" description="DEP" evidence="5">
    <location>
        <begin position="30"/>
        <end position="105"/>
    </location>
</feature>
<protein>
    <submittedName>
        <fullName evidence="7">Uncharacterized protein LOC115874968</fullName>
    </submittedName>
</protein>
<feature type="domain" description="RGS" evidence="4">
    <location>
        <begin position="311"/>
        <end position="427"/>
    </location>
</feature>
<dbReference type="Pfam" id="PF18148">
    <property type="entry name" value="RGS_DHEX"/>
    <property type="match status" value="1"/>
</dbReference>
<dbReference type="SUPFAM" id="SSF48670">
    <property type="entry name" value="Transducin (heterotrimeric G protein), gamma chain"/>
    <property type="match status" value="1"/>
</dbReference>
<dbReference type="KEGG" id="soy:115874968"/>
<feature type="region of interest" description="Disordered" evidence="2">
    <location>
        <begin position="505"/>
        <end position="589"/>
    </location>
</feature>
<dbReference type="InterPro" id="IPR040759">
    <property type="entry name" value="RGS_DHEX"/>
</dbReference>
<dbReference type="PANTHER" id="PTHR45746:SF5">
    <property type="entry name" value="REGULATOR OF G-PROTEIN SIGNALING 7"/>
    <property type="match status" value="1"/>
</dbReference>
<dbReference type="SUPFAM" id="SSF48097">
    <property type="entry name" value="Regulator of G-protein signaling, RGS"/>
    <property type="match status" value="1"/>
</dbReference>
<dbReference type="Gene3D" id="1.10.10.10">
    <property type="entry name" value="Winged helix-like DNA-binding domain superfamily/Winged helix DNA-binding domain"/>
    <property type="match status" value="1"/>
</dbReference>
<dbReference type="Pfam" id="PF00631">
    <property type="entry name" value="G-gamma"/>
    <property type="match status" value="1"/>
</dbReference>
<dbReference type="InterPro" id="IPR036390">
    <property type="entry name" value="WH_DNA-bd_sf"/>
</dbReference>
<dbReference type="SMART" id="SM00049">
    <property type="entry name" value="DEP"/>
    <property type="match status" value="1"/>
</dbReference>
<sequence length="849" mass="94653">MEPDHRDHRCHRPKAFDKMEALVREMKNTESGGVPVRSQKIFLTSIPAAFMGYDLIEWLIMRLEIEESEALNIANQLCQYGYFFPISDSKNLVVKDDSSLYRFQSPFYWPWQNKPPDNVDYAIYLTKRTLRNKQRHGLEEYEVEALAILRKNLSNKWDIITAQAEEQVKLSKAMKKPDKLISDSQEKAYWRVHRPPPGIFSSLEQVPVPTRSWKGIKPRKKTIEDCKREVELLRTSLYRTRIKVSQALENLVQHVETYTEFDPLLVPPHPSNPWVNEDVTYWQLTASFFMLRYVCRVDVPTEKRVRKWGLSMEDLLCDPTGVQEFTNYLQKEKSEENILFWLAVNDLRRSSQSQVLWKIQEIYENFVKHGAPREVNIDNQTMDKVLEGMKNNSRYCFDAAQEHVYNLLLKKDCYPRFIRSDYYKNLLANGIQPLQKKRFFGFGPTKKKASTSAQPNQGGSAQQAVTVPCAGALSKRRGSDRSLSGSAHEISHFGVSVGAHSSIVKEPKVPHSHSQSNLSDIPYRGDLDLNKSSGITDTSPVKKPPSIAPGASTSEEVCPWETPSSPPKTPLTNRKNSAHLDSESSSSDVSVGVSELAEKLQRSLLTQQHTLDCGKNLHVDTYETPRRASVSVPITHSSGSGSMEGARRKVSSFEDNSSATISAASSVFVIPSDKDNKADASAKTLKKSHSIAKASSVTSQTPIISVSSATDDADEDQQQQESEIAMADAADVSVVGDDQPSSIELSTAGTAGLSQSEPVSPLAGPSKGEAKAPLAEPDSESPASEMPPSEIAAEEEHGKAQGKEETKKRKSETGEGDEAKSNDVCPWEDEESCKVDTPFVKTYATLGYL</sequence>
<evidence type="ECO:0000313" key="6">
    <source>
        <dbReference type="Proteomes" id="UP000504635"/>
    </source>
</evidence>
<dbReference type="SMART" id="SM00224">
    <property type="entry name" value="GGL"/>
    <property type="match status" value="1"/>
</dbReference>
<feature type="region of interest" description="Disordered" evidence="2">
    <location>
        <begin position="670"/>
        <end position="832"/>
    </location>
</feature>
<feature type="compositionally biased region" description="Low complexity" evidence="2">
    <location>
        <begin position="719"/>
        <end position="738"/>
    </location>
</feature>
<dbReference type="InterPro" id="IPR016137">
    <property type="entry name" value="RGS"/>
</dbReference>
<dbReference type="Gene3D" id="1.10.1240.60">
    <property type="match status" value="1"/>
</dbReference>
<dbReference type="CDD" id="cd04450">
    <property type="entry name" value="DEP_RGS7-like"/>
    <property type="match status" value="1"/>
</dbReference>
<dbReference type="CDD" id="cd00068">
    <property type="entry name" value="GGL"/>
    <property type="match status" value="1"/>
</dbReference>
<dbReference type="PANTHER" id="PTHR45746">
    <property type="entry name" value="LP21163P"/>
    <property type="match status" value="1"/>
</dbReference>
<dbReference type="PROSITE" id="PS50132">
    <property type="entry name" value="RGS"/>
    <property type="match status" value="1"/>
</dbReference>
<dbReference type="AlphaFoldDB" id="A0A6J2X5C7"/>
<accession>A0A6J2X5C7</accession>